<keyword evidence="3" id="KW-1185">Reference proteome</keyword>
<accession>A0AAE1GT74</accession>
<sequence length="435" mass="47586">VFPYVTMPEGIPKNVFYSRKKNESEASDTSTENRWGKRKFISSEVIPPSEVSSSSKCLSLPSNMSPPQGSLATSPASSLICSFAKPVIKTRFTNALLRNQTLNSLCPAPPTTSEPISSLSKVHMWMNQDSDSSDKSSPMRRIGVTNTLRSRKPRSLVFDNNEARMPVQHSDTKENMSGQKVSSLLNKNSQKKLDHPVLFEQDGALTCTTSVDLPLSSGKEETLNLPSSNKSLEPLVCHIRNSKPVAKQEAPCLKKSKPRKRSHEFLETMVSPVCKAKGVTSLPKKPSQDQHEPVILSQEDAAMPSTSSVDLPLSSNKENLASPNSSGHNKKRFTPVARNRTPSSVERQHTNSLSQSVSSFTTPQSRRKLPSLFNKISEEKLQSSLNSSADASHGPTKLPNASLNLSCNDKDIEERAASKDSECHASAKESSQDTL</sequence>
<feature type="compositionally biased region" description="Polar residues" evidence="1">
    <location>
        <begin position="304"/>
        <end position="327"/>
    </location>
</feature>
<protein>
    <submittedName>
        <fullName evidence="2">Cell pattern formation-associated protein stuA</fullName>
    </submittedName>
</protein>
<gene>
    <name evidence="2" type="ORF">KUF71_003331</name>
</gene>
<feature type="region of interest" description="Disordered" evidence="1">
    <location>
        <begin position="302"/>
        <end position="435"/>
    </location>
</feature>
<feature type="region of interest" description="Disordered" evidence="1">
    <location>
        <begin position="244"/>
        <end position="266"/>
    </location>
</feature>
<dbReference type="EMBL" id="JAHWGI010000064">
    <property type="protein sequence ID" value="KAK3908519.1"/>
    <property type="molecule type" value="Genomic_DNA"/>
</dbReference>
<evidence type="ECO:0000313" key="3">
    <source>
        <dbReference type="Proteomes" id="UP001219518"/>
    </source>
</evidence>
<reference evidence="2" key="1">
    <citation type="submission" date="2021-07" db="EMBL/GenBank/DDBJ databases">
        <authorList>
            <person name="Catto M.A."/>
            <person name="Jacobson A."/>
            <person name="Kennedy G."/>
            <person name="Labadie P."/>
            <person name="Hunt B.G."/>
            <person name="Srinivasan R."/>
        </authorList>
    </citation>
    <scope>NUCLEOTIDE SEQUENCE</scope>
    <source>
        <strain evidence="2">PL_HMW_Pooled</strain>
        <tissue evidence="2">Head</tissue>
    </source>
</reference>
<dbReference type="Proteomes" id="UP001219518">
    <property type="component" value="Unassembled WGS sequence"/>
</dbReference>
<feature type="compositionally biased region" description="Polar residues" evidence="1">
    <location>
        <begin position="56"/>
        <end position="71"/>
    </location>
</feature>
<organism evidence="2 3">
    <name type="scientific">Frankliniella fusca</name>
    <dbReference type="NCBI Taxonomy" id="407009"/>
    <lineage>
        <taxon>Eukaryota</taxon>
        <taxon>Metazoa</taxon>
        <taxon>Ecdysozoa</taxon>
        <taxon>Arthropoda</taxon>
        <taxon>Hexapoda</taxon>
        <taxon>Insecta</taxon>
        <taxon>Pterygota</taxon>
        <taxon>Neoptera</taxon>
        <taxon>Paraneoptera</taxon>
        <taxon>Thysanoptera</taxon>
        <taxon>Terebrantia</taxon>
        <taxon>Thripoidea</taxon>
        <taxon>Thripidae</taxon>
        <taxon>Frankliniella</taxon>
    </lineage>
</organism>
<evidence type="ECO:0000313" key="2">
    <source>
        <dbReference type="EMBL" id="KAK3908519.1"/>
    </source>
</evidence>
<name>A0AAE1GT74_9NEOP</name>
<reference evidence="2" key="2">
    <citation type="journal article" date="2023" name="BMC Genomics">
        <title>Pest status, molecular evolution, and epigenetic factors derived from the genome assembly of Frankliniella fusca, a thysanopteran phytovirus vector.</title>
        <authorList>
            <person name="Catto M.A."/>
            <person name="Labadie P.E."/>
            <person name="Jacobson A.L."/>
            <person name="Kennedy G.G."/>
            <person name="Srinivasan R."/>
            <person name="Hunt B.G."/>
        </authorList>
    </citation>
    <scope>NUCLEOTIDE SEQUENCE</scope>
    <source>
        <strain evidence="2">PL_HMW_Pooled</strain>
    </source>
</reference>
<evidence type="ECO:0000256" key="1">
    <source>
        <dbReference type="SAM" id="MobiDB-lite"/>
    </source>
</evidence>
<feature type="non-terminal residue" evidence="2">
    <location>
        <position position="1"/>
    </location>
</feature>
<feature type="region of interest" description="Disordered" evidence="1">
    <location>
        <begin position="49"/>
        <end position="71"/>
    </location>
</feature>
<feature type="non-terminal residue" evidence="2">
    <location>
        <position position="435"/>
    </location>
</feature>
<comment type="caution">
    <text evidence="2">The sequence shown here is derived from an EMBL/GenBank/DDBJ whole genome shotgun (WGS) entry which is preliminary data.</text>
</comment>
<feature type="compositionally biased region" description="Polar residues" evidence="1">
    <location>
        <begin position="340"/>
        <end position="364"/>
    </location>
</feature>
<proteinExistence type="predicted"/>
<dbReference type="AlphaFoldDB" id="A0AAE1GT74"/>
<feature type="compositionally biased region" description="Basic and acidic residues" evidence="1">
    <location>
        <begin position="408"/>
        <end position="435"/>
    </location>
</feature>